<feature type="transmembrane region" description="Helical" evidence="1">
    <location>
        <begin position="162"/>
        <end position="185"/>
    </location>
</feature>
<dbReference type="GO" id="GO:0005886">
    <property type="term" value="C:plasma membrane"/>
    <property type="evidence" value="ECO:0007669"/>
    <property type="project" value="TreeGrafter"/>
</dbReference>
<evidence type="ECO:0000313" key="2">
    <source>
        <dbReference type="EMBL" id="PNF32308.1"/>
    </source>
</evidence>
<dbReference type="GO" id="GO:0019991">
    <property type="term" value="P:septate junction assembly"/>
    <property type="evidence" value="ECO:0007669"/>
    <property type="project" value="InterPro"/>
</dbReference>
<feature type="transmembrane region" description="Helical" evidence="1">
    <location>
        <begin position="225"/>
        <end position="249"/>
    </location>
</feature>
<evidence type="ECO:0000256" key="1">
    <source>
        <dbReference type="SAM" id="Phobius"/>
    </source>
</evidence>
<dbReference type="EMBL" id="NEVH01010491">
    <property type="protein sequence ID" value="PNF32308.1"/>
    <property type="molecule type" value="Genomic_DNA"/>
</dbReference>
<comment type="caution">
    <text evidence="2">The sequence shown here is derived from an EMBL/GenBank/DDBJ whole genome shotgun (WGS) entry which is preliminary data.</text>
</comment>
<feature type="transmembrane region" description="Helical" evidence="1">
    <location>
        <begin position="192"/>
        <end position="213"/>
    </location>
</feature>
<keyword evidence="1" id="KW-0812">Transmembrane</keyword>
<dbReference type="OrthoDB" id="10352387at2759"/>
<dbReference type="AlphaFoldDB" id="A0A2J7QUP1"/>
<dbReference type="Proteomes" id="UP000235965">
    <property type="component" value="Unassembled WGS sequence"/>
</dbReference>
<name>A0A2J7QUP1_9NEOP</name>
<keyword evidence="1" id="KW-1133">Transmembrane helix</keyword>
<evidence type="ECO:0000313" key="3">
    <source>
        <dbReference type="Proteomes" id="UP000235965"/>
    </source>
</evidence>
<sequence length="252" mass="28042">MDLREIGRDGMDWIDVAEDRDQWRALVNTLGLPFPQFALRVQLTQSDNNSRKLRLLCGCQFPQSRQAGHSYQKRRKLEQPGRGRLWSTLRGSKGAGPEADHTPRSIGLRILQTGLLLKMANITGLIKSPTFLAKIFELVLCCIAVVLFMSDTSYLATVKSKWAVVFGTLIGFIMISIIVIVGSVLNTPPHRTLMLMIALPAAFMFFSTGGIIIETWYHANDSTAYLIGSGILAFITGFIYLGDFALTFFNYG</sequence>
<reference evidence="2 3" key="1">
    <citation type="submission" date="2017-12" db="EMBL/GenBank/DDBJ databases">
        <title>Hemimetabolous genomes reveal molecular basis of termite eusociality.</title>
        <authorList>
            <person name="Harrison M.C."/>
            <person name="Jongepier E."/>
            <person name="Robertson H.M."/>
            <person name="Arning N."/>
            <person name="Bitard-Feildel T."/>
            <person name="Chao H."/>
            <person name="Childers C.P."/>
            <person name="Dinh H."/>
            <person name="Doddapaneni H."/>
            <person name="Dugan S."/>
            <person name="Gowin J."/>
            <person name="Greiner C."/>
            <person name="Han Y."/>
            <person name="Hu H."/>
            <person name="Hughes D.S.T."/>
            <person name="Huylmans A.-K."/>
            <person name="Kemena C."/>
            <person name="Kremer L.P.M."/>
            <person name="Lee S.L."/>
            <person name="Lopez-Ezquerra A."/>
            <person name="Mallet L."/>
            <person name="Monroy-Kuhn J.M."/>
            <person name="Moser A."/>
            <person name="Murali S.C."/>
            <person name="Muzny D.M."/>
            <person name="Otani S."/>
            <person name="Piulachs M.-D."/>
            <person name="Poelchau M."/>
            <person name="Qu J."/>
            <person name="Schaub F."/>
            <person name="Wada-Katsumata A."/>
            <person name="Worley K.C."/>
            <person name="Xie Q."/>
            <person name="Ylla G."/>
            <person name="Poulsen M."/>
            <person name="Gibbs R.A."/>
            <person name="Schal C."/>
            <person name="Richards S."/>
            <person name="Belles X."/>
            <person name="Korb J."/>
            <person name="Bornberg-Bauer E."/>
        </authorList>
    </citation>
    <scope>NUCLEOTIDE SEQUENCE [LARGE SCALE GENOMIC DNA]</scope>
    <source>
        <tissue evidence="2">Whole body</tissue>
    </source>
</reference>
<keyword evidence="1" id="KW-0472">Membrane</keyword>
<proteinExistence type="predicted"/>
<dbReference type="PANTHER" id="PTHR36692">
    <property type="entry name" value="PROTEIN SNAKESKIN"/>
    <property type="match status" value="1"/>
</dbReference>
<accession>A0A2J7QUP1</accession>
<dbReference type="PANTHER" id="PTHR36692:SF2">
    <property type="entry name" value="GEO12064P1"/>
    <property type="match status" value="1"/>
</dbReference>
<protein>
    <recommendedName>
        <fullName evidence="4">MARVEL domain-containing protein</fullName>
    </recommendedName>
</protein>
<dbReference type="InParanoid" id="A0A2J7QUP1"/>
<feature type="transmembrane region" description="Helical" evidence="1">
    <location>
        <begin position="131"/>
        <end position="150"/>
    </location>
</feature>
<keyword evidence="3" id="KW-1185">Reference proteome</keyword>
<evidence type="ECO:0008006" key="4">
    <source>
        <dbReference type="Google" id="ProtNLM"/>
    </source>
</evidence>
<gene>
    <name evidence="2" type="ORF">B7P43_G16246</name>
</gene>
<organism evidence="2 3">
    <name type="scientific">Cryptotermes secundus</name>
    <dbReference type="NCBI Taxonomy" id="105785"/>
    <lineage>
        <taxon>Eukaryota</taxon>
        <taxon>Metazoa</taxon>
        <taxon>Ecdysozoa</taxon>
        <taxon>Arthropoda</taxon>
        <taxon>Hexapoda</taxon>
        <taxon>Insecta</taxon>
        <taxon>Pterygota</taxon>
        <taxon>Neoptera</taxon>
        <taxon>Polyneoptera</taxon>
        <taxon>Dictyoptera</taxon>
        <taxon>Blattodea</taxon>
        <taxon>Blattoidea</taxon>
        <taxon>Termitoidae</taxon>
        <taxon>Kalotermitidae</taxon>
        <taxon>Cryptotermitinae</taxon>
        <taxon>Cryptotermes</taxon>
    </lineage>
</organism>
<dbReference type="InterPro" id="IPR038976">
    <property type="entry name" value="Ssk"/>
</dbReference>